<reference evidence="5" key="1">
    <citation type="submission" date="2016-11" db="EMBL/GenBank/DDBJ databases">
        <authorList>
            <person name="Varghese N."/>
            <person name="Submissions S."/>
        </authorList>
    </citation>
    <scope>NUCLEOTIDE SEQUENCE [LARGE SCALE GENOMIC DNA]</scope>
    <source>
        <strain evidence="5">DSM 8595</strain>
    </source>
</reference>
<gene>
    <name evidence="4" type="ORF">SAMN05443544_1644</name>
</gene>
<dbReference type="PANTHER" id="PTHR10366">
    <property type="entry name" value="NAD DEPENDENT EPIMERASE/DEHYDRATASE"/>
    <property type="match status" value="1"/>
</dbReference>
<dbReference type="RefSeq" id="WP_074259847.1">
    <property type="nucleotide sequence ID" value="NZ_FSRJ01000002.1"/>
</dbReference>
<organism evidence="4 5">
    <name type="scientific">Agromyces cerinus subsp. cerinus</name>
    <dbReference type="NCBI Taxonomy" id="232089"/>
    <lineage>
        <taxon>Bacteria</taxon>
        <taxon>Bacillati</taxon>
        <taxon>Actinomycetota</taxon>
        <taxon>Actinomycetes</taxon>
        <taxon>Micrococcales</taxon>
        <taxon>Microbacteriaceae</taxon>
        <taxon>Agromyces</taxon>
    </lineage>
</organism>
<evidence type="ECO:0000313" key="5">
    <source>
        <dbReference type="Proteomes" id="UP000184699"/>
    </source>
</evidence>
<evidence type="ECO:0000256" key="2">
    <source>
        <dbReference type="ARBA" id="ARBA00023445"/>
    </source>
</evidence>
<comment type="similarity">
    <text evidence="2">Belongs to the NAD(P)-dependent epimerase/dehydratase family. Dihydroflavonol-4-reductase subfamily.</text>
</comment>
<proteinExistence type="inferred from homology"/>
<name>A0A1N6F188_9MICO</name>
<dbReference type="InterPro" id="IPR036291">
    <property type="entry name" value="NAD(P)-bd_dom_sf"/>
</dbReference>
<evidence type="ECO:0000313" key="4">
    <source>
        <dbReference type="EMBL" id="SIN89001.1"/>
    </source>
</evidence>
<dbReference type="Gene3D" id="3.40.50.720">
    <property type="entry name" value="NAD(P)-binding Rossmann-like Domain"/>
    <property type="match status" value="1"/>
</dbReference>
<evidence type="ECO:0000256" key="1">
    <source>
        <dbReference type="ARBA" id="ARBA00023002"/>
    </source>
</evidence>
<dbReference type="InterPro" id="IPR001509">
    <property type="entry name" value="Epimerase_deHydtase"/>
</dbReference>
<dbReference type="AlphaFoldDB" id="A0A1N6F188"/>
<dbReference type="InterPro" id="IPR050425">
    <property type="entry name" value="NAD(P)_dehydrat-like"/>
</dbReference>
<keyword evidence="5" id="KW-1185">Reference proteome</keyword>
<dbReference type="EMBL" id="FSRJ01000002">
    <property type="protein sequence ID" value="SIN89001.1"/>
    <property type="molecule type" value="Genomic_DNA"/>
</dbReference>
<protein>
    <submittedName>
        <fullName evidence="4">Nucleoside-diphosphate-sugar epimerase</fullName>
    </submittedName>
</protein>
<dbReference type="Pfam" id="PF01370">
    <property type="entry name" value="Epimerase"/>
    <property type="match status" value="1"/>
</dbReference>
<evidence type="ECO:0000259" key="3">
    <source>
        <dbReference type="Pfam" id="PF01370"/>
    </source>
</evidence>
<dbReference type="GO" id="GO:0016616">
    <property type="term" value="F:oxidoreductase activity, acting on the CH-OH group of donors, NAD or NADP as acceptor"/>
    <property type="evidence" value="ECO:0007669"/>
    <property type="project" value="TreeGrafter"/>
</dbReference>
<feature type="domain" description="NAD-dependent epimerase/dehydratase" evidence="3">
    <location>
        <begin position="6"/>
        <end position="253"/>
    </location>
</feature>
<accession>A0A1N6F188</accession>
<dbReference type="FunFam" id="3.40.50.720:FF:000336">
    <property type="entry name" value="Aldehyde reductase"/>
    <property type="match status" value="1"/>
</dbReference>
<dbReference type="STRING" id="232089.SAMN05443544_1644"/>
<dbReference type="SUPFAM" id="SSF51735">
    <property type="entry name" value="NAD(P)-binding Rossmann-fold domains"/>
    <property type="match status" value="1"/>
</dbReference>
<dbReference type="Proteomes" id="UP000184699">
    <property type="component" value="Unassembled WGS sequence"/>
</dbReference>
<sequence>MSGEHVLVTGGTGFVGAHCIVQLLEAGHRVRTTVRSHARAGDVRDLVRAGLAAAGVASTARVDDVEVVPADLMHDDGWPEAVAGTDFVLHVASPFPVRQPKDENELIVPARDGALRVLRAARAAGVRRVVLTSSFAAIGYGHAVDPGRPFTEEDWTNPDGPNVTPYVKSKTIAERAAWDFVEGTGGDLELAVVNPVAIFGPALGRDFSSSIEILLGLLNGRVPAVPPGTTTGVDVRDVADLHVRAMTHPDAAGERFLAVAGDPIAFHDLAVMLRDRLGADAKHVPTRVLPRWLVQAGAVVNAELRAVAPQLRRSQGASHEKAERMLGWHPRSTEDAIVASAESLVRLGLVRP</sequence>
<keyword evidence="1" id="KW-0560">Oxidoreductase</keyword>
<dbReference type="PANTHER" id="PTHR10366:SF564">
    <property type="entry name" value="STEROL-4-ALPHA-CARBOXYLATE 3-DEHYDROGENASE, DECARBOXYLATING"/>
    <property type="match status" value="1"/>
</dbReference>